<evidence type="ECO:0000313" key="3">
    <source>
        <dbReference type="Proteomes" id="UP000018418"/>
    </source>
</evidence>
<dbReference type="STRING" id="396323.VH98_11270"/>
<feature type="transmembrane region" description="Helical" evidence="1">
    <location>
        <begin position="20"/>
        <end position="42"/>
    </location>
</feature>
<reference evidence="2 3" key="1">
    <citation type="submission" date="2013-10" db="EMBL/GenBank/DDBJ databases">
        <title>The Genome Sequence of Acinetobacter brisouii CIP 110357.</title>
        <authorList>
            <consortium name="The Broad Institute Genomics Platform"/>
            <consortium name="The Broad Institute Genome Sequencing Center for Infectious Disease"/>
            <person name="Cerqueira G."/>
            <person name="Feldgarden M."/>
            <person name="Courvalin P."/>
            <person name="Grillot-Courvalin C."/>
            <person name="Clermont D."/>
            <person name="Rocha E."/>
            <person name="Yoon E.-J."/>
            <person name="Nemec A."/>
            <person name="Young S.K."/>
            <person name="Zeng Q."/>
            <person name="Gargeya S."/>
            <person name="Fitzgerald M."/>
            <person name="Abouelleil A."/>
            <person name="Alvarado L."/>
            <person name="Berlin A.M."/>
            <person name="Chapman S.B."/>
            <person name="Gainer-Dewar J."/>
            <person name="Goldberg J."/>
            <person name="Gnerre S."/>
            <person name="Griggs A."/>
            <person name="Gujja S."/>
            <person name="Hansen M."/>
            <person name="Howarth C."/>
            <person name="Imamovic A."/>
            <person name="Ireland A."/>
            <person name="Larimer J."/>
            <person name="McCowan C."/>
            <person name="Murphy C."/>
            <person name="Pearson M."/>
            <person name="Poon T.W."/>
            <person name="Priest M."/>
            <person name="Roberts A."/>
            <person name="Saif S."/>
            <person name="Shea T."/>
            <person name="Sykes S."/>
            <person name="Wortman J."/>
            <person name="Nusbaum C."/>
            <person name="Birren B."/>
        </authorList>
    </citation>
    <scope>NUCLEOTIDE SEQUENCE [LARGE SCALE GENOMIC DNA]</scope>
    <source>
        <strain evidence="2 3">CIP 110357</strain>
    </source>
</reference>
<keyword evidence="1" id="KW-0472">Membrane</keyword>
<dbReference type="OrthoDB" id="6709230at2"/>
<dbReference type="AlphaFoldDB" id="V2UQE1"/>
<dbReference type="EMBL" id="AYEU01000006">
    <property type="protein sequence ID" value="ESK50855.1"/>
    <property type="molecule type" value="Genomic_DNA"/>
</dbReference>
<feature type="transmembrane region" description="Helical" evidence="1">
    <location>
        <begin position="84"/>
        <end position="100"/>
    </location>
</feature>
<evidence type="ECO:0000256" key="1">
    <source>
        <dbReference type="SAM" id="Phobius"/>
    </source>
</evidence>
<gene>
    <name evidence="2" type="ORF">P255_01354</name>
</gene>
<sequence>MFRSKDNSIKISTDEHKKNIDFVFNEVGFSFFVLKNFLWFFWILDLGLLPGKIITYLYSNHATWLSYAYDIKSSSWLMLDKSPTLSYIGWFCIALALSNPKTIQQVLYKIPFLKIKINRDLLNYQTLVYGFFIGFLASHLSSVFMDLPDILSAYSIEYIRIF</sequence>
<dbReference type="RefSeq" id="WP_004904956.1">
    <property type="nucleotide sequence ID" value="NZ_BBTI01000007.1"/>
</dbReference>
<feature type="transmembrane region" description="Helical" evidence="1">
    <location>
        <begin position="121"/>
        <end position="145"/>
    </location>
</feature>
<organism evidence="2 3">
    <name type="scientific">Acinetobacter brisouii CIP 110357</name>
    <dbReference type="NCBI Taxonomy" id="1341683"/>
    <lineage>
        <taxon>Bacteria</taxon>
        <taxon>Pseudomonadati</taxon>
        <taxon>Pseudomonadota</taxon>
        <taxon>Gammaproteobacteria</taxon>
        <taxon>Moraxellales</taxon>
        <taxon>Moraxellaceae</taxon>
        <taxon>Acinetobacter</taxon>
    </lineage>
</organism>
<keyword evidence="1" id="KW-1133">Transmembrane helix</keyword>
<dbReference type="PATRIC" id="fig|1341683.3.peg.1340"/>
<evidence type="ECO:0000313" key="2">
    <source>
        <dbReference type="EMBL" id="ESK50855.1"/>
    </source>
</evidence>
<protein>
    <submittedName>
        <fullName evidence="2">Uncharacterized protein</fullName>
    </submittedName>
</protein>
<keyword evidence="3" id="KW-1185">Reference proteome</keyword>
<name>V2UQE1_9GAMM</name>
<accession>V2UQE1</accession>
<proteinExistence type="predicted"/>
<comment type="caution">
    <text evidence="2">The sequence shown here is derived from an EMBL/GenBank/DDBJ whole genome shotgun (WGS) entry which is preliminary data.</text>
</comment>
<keyword evidence="1" id="KW-0812">Transmembrane</keyword>
<dbReference type="Proteomes" id="UP000018418">
    <property type="component" value="Unassembled WGS sequence"/>
</dbReference>
<dbReference type="HOGENOM" id="CLU_1631779_0_0_6"/>